<keyword evidence="2" id="KW-1185">Reference proteome</keyword>
<reference evidence="1 2" key="1">
    <citation type="journal article" date="2023" name="Plants (Basel)">
        <title>Bridging the Gap: Combining Genomics and Transcriptomics Approaches to Understand Stylosanthes scabra, an Orphan Legume from the Brazilian Caatinga.</title>
        <authorList>
            <person name="Ferreira-Neto J.R.C."/>
            <person name="da Silva M.D."/>
            <person name="Binneck E."/>
            <person name="de Melo N.F."/>
            <person name="da Silva R.H."/>
            <person name="de Melo A.L.T.M."/>
            <person name="Pandolfi V."/>
            <person name="Bustamante F.O."/>
            <person name="Brasileiro-Vidal A.C."/>
            <person name="Benko-Iseppon A.M."/>
        </authorList>
    </citation>
    <scope>NUCLEOTIDE SEQUENCE [LARGE SCALE GENOMIC DNA]</scope>
    <source>
        <tissue evidence="1">Leaves</tissue>
    </source>
</reference>
<feature type="non-terminal residue" evidence="1">
    <location>
        <position position="60"/>
    </location>
</feature>
<organism evidence="1 2">
    <name type="scientific">Stylosanthes scabra</name>
    <dbReference type="NCBI Taxonomy" id="79078"/>
    <lineage>
        <taxon>Eukaryota</taxon>
        <taxon>Viridiplantae</taxon>
        <taxon>Streptophyta</taxon>
        <taxon>Embryophyta</taxon>
        <taxon>Tracheophyta</taxon>
        <taxon>Spermatophyta</taxon>
        <taxon>Magnoliopsida</taxon>
        <taxon>eudicotyledons</taxon>
        <taxon>Gunneridae</taxon>
        <taxon>Pentapetalae</taxon>
        <taxon>rosids</taxon>
        <taxon>fabids</taxon>
        <taxon>Fabales</taxon>
        <taxon>Fabaceae</taxon>
        <taxon>Papilionoideae</taxon>
        <taxon>50 kb inversion clade</taxon>
        <taxon>dalbergioids sensu lato</taxon>
        <taxon>Dalbergieae</taxon>
        <taxon>Pterocarpus clade</taxon>
        <taxon>Stylosanthes</taxon>
    </lineage>
</organism>
<proteinExistence type="predicted"/>
<gene>
    <name evidence="1" type="ORF">PIB30_076670</name>
</gene>
<comment type="caution">
    <text evidence="1">The sequence shown here is derived from an EMBL/GenBank/DDBJ whole genome shotgun (WGS) entry which is preliminary data.</text>
</comment>
<evidence type="ECO:0000313" key="2">
    <source>
        <dbReference type="Proteomes" id="UP001341840"/>
    </source>
</evidence>
<protein>
    <submittedName>
        <fullName evidence="1">Uncharacterized protein</fullName>
    </submittedName>
</protein>
<dbReference type="EMBL" id="JASCZI010152045">
    <property type="protein sequence ID" value="MED6175256.1"/>
    <property type="molecule type" value="Genomic_DNA"/>
</dbReference>
<dbReference type="Proteomes" id="UP001341840">
    <property type="component" value="Unassembled WGS sequence"/>
</dbReference>
<name>A0ABU6VS93_9FABA</name>
<evidence type="ECO:0000313" key="1">
    <source>
        <dbReference type="EMBL" id="MED6175256.1"/>
    </source>
</evidence>
<feature type="non-terminal residue" evidence="1">
    <location>
        <position position="1"/>
    </location>
</feature>
<sequence length="60" mass="6819">VWKKVVHVDRLLQLFKYVPREQLTIPDFGFQVIVPIPKITKGTSLMSGIFQKTGSCDSID</sequence>
<accession>A0ABU6VS93</accession>